<protein>
    <submittedName>
        <fullName evidence="2 6">Uncharacterized protein</fullName>
    </submittedName>
</protein>
<dbReference type="WBParaSite" id="HDID_0000380001-mRNA-1">
    <property type="protein sequence ID" value="HDID_0000380001-mRNA-1"/>
    <property type="gene ID" value="HDID_0000380001"/>
</dbReference>
<name>A0A0R3SG02_HYMDI</name>
<reference evidence="6" key="1">
    <citation type="submission" date="2017-02" db="UniProtKB">
        <authorList>
            <consortium name="WormBaseParasite"/>
        </authorList>
    </citation>
    <scope>IDENTIFICATION</scope>
</reference>
<evidence type="ECO:0000313" key="4">
    <source>
        <dbReference type="Proteomes" id="UP000274504"/>
    </source>
</evidence>
<evidence type="ECO:0000313" key="2">
    <source>
        <dbReference type="EMBL" id="VDL39228.1"/>
    </source>
</evidence>
<dbReference type="EMBL" id="CABIJS010000455">
    <property type="protein sequence ID" value="VUZ52022.1"/>
    <property type="molecule type" value="Genomic_DNA"/>
</dbReference>
<sequence length="230" mass="26056">MFAKESLLLLACLAMDTFAYPYQEPFYFDEMDVCDNFSPCMGFGESEYDGFFDGYLPADTNEFEVLEDFVHTFNEHDEHGQFFGSECYNEFETYCKDLQSIMDLEAQMDYFTTIELIDIVYSIMPNIPESLINVIVQTDGSFIDYIFRVQDKSGGPAKKVEACTVKHFCKDVPSFGEKLGELSDEVLNDLISKHPGLDKCVVSPTGTANRTAIHAISELATDEIVTEEEQ</sequence>
<feature type="chain" id="PRO_5044546521" evidence="1">
    <location>
        <begin position="20"/>
        <end position="230"/>
    </location>
</feature>
<evidence type="ECO:0000313" key="6">
    <source>
        <dbReference type="WBParaSite" id="HDID_0000380001-mRNA-1"/>
    </source>
</evidence>
<feature type="signal peptide" evidence="1">
    <location>
        <begin position="1"/>
        <end position="19"/>
    </location>
</feature>
<dbReference type="EMBL" id="UYSG01001248">
    <property type="protein sequence ID" value="VDL39228.1"/>
    <property type="molecule type" value="Genomic_DNA"/>
</dbReference>
<reference evidence="3 5" key="3">
    <citation type="submission" date="2019-07" db="EMBL/GenBank/DDBJ databases">
        <authorList>
            <person name="Jastrzebski P J."/>
            <person name="Paukszto L."/>
            <person name="Jastrzebski P J."/>
        </authorList>
    </citation>
    <scope>NUCLEOTIDE SEQUENCE [LARGE SCALE GENOMIC DNA]</scope>
    <source>
        <strain evidence="3 5">WMS-il1</strain>
    </source>
</reference>
<evidence type="ECO:0000313" key="3">
    <source>
        <dbReference type="EMBL" id="VUZ52022.1"/>
    </source>
</evidence>
<proteinExistence type="predicted"/>
<keyword evidence="1" id="KW-0732">Signal</keyword>
<dbReference type="AlphaFoldDB" id="A0A0R3SG02"/>
<organism evidence="6">
    <name type="scientific">Hymenolepis diminuta</name>
    <name type="common">Rat tapeworm</name>
    <dbReference type="NCBI Taxonomy" id="6216"/>
    <lineage>
        <taxon>Eukaryota</taxon>
        <taxon>Metazoa</taxon>
        <taxon>Spiralia</taxon>
        <taxon>Lophotrochozoa</taxon>
        <taxon>Platyhelminthes</taxon>
        <taxon>Cestoda</taxon>
        <taxon>Eucestoda</taxon>
        <taxon>Cyclophyllidea</taxon>
        <taxon>Hymenolepididae</taxon>
        <taxon>Hymenolepis</taxon>
    </lineage>
</organism>
<keyword evidence="5" id="KW-1185">Reference proteome</keyword>
<dbReference type="Proteomes" id="UP000274504">
    <property type="component" value="Unassembled WGS sequence"/>
</dbReference>
<evidence type="ECO:0000256" key="1">
    <source>
        <dbReference type="SAM" id="SignalP"/>
    </source>
</evidence>
<accession>A0A0R3SG02</accession>
<gene>
    <name evidence="2" type="ORF">HDID_LOCUS3798</name>
    <name evidence="3" type="ORF">WMSIL1_LOCUS10617</name>
</gene>
<dbReference type="Proteomes" id="UP000321570">
    <property type="component" value="Unassembled WGS sequence"/>
</dbReference>
<evidence type="ECO:0000313" key="5">
    <source>
        <dbReference type="Proteomes" id="UP000321570"/>
    </source>
</evidence>
<reference evidence="2 4" key="2">
    <citation type="submission" date="2018-11" db="EMBL/GenBank/DDBJ databases">
        <authorList>
            <consortium name="Pathogen Informatics"/>
        </authorList>
    </citation>
    <scope>NUCLEOTIDE SEQUENCE [LARGE SCALE GENOMIC DNA]</scope>
</reference>